<reference evidence="3" key="1">
    <citation type="submission" date="2018-02" db="EMBL/GenBank/DDBJ databases">
        <authorList>
            <person name="Hausmann B."/>
        </authorList>
    </citation>
    <scope>NUCLEOTIDE SEQUENCE [LARGE SCALE GENOMIC DNA]</scope>
    <source>
        <strain evidence="3">Peat soil MAG SbF1</strain>
    </source>
</reference>
<dbReference type="EMBL" id="OMOF01000697">
    <property type="protein sequence ID" value="SPF54021.1"/>
    <property type="molecule type" value="Genomic_DNA"/>
</dbReference>
<evidence type="ECO:0000313" key="3">
    <source>
        <dbReference type="Proteomes" id="UP000238916"/>
    </source>
</evidence>
<organism evidence="2 3">
    <name type="scientific">Candidatus Desulfosporosinus infrequens</name>
    <dbReference type="NCBI Taxonomy" id="2043169"/>
    <lineage>
        <taxon>Bacteria</taxon>
        <taxon>Bacillati</taxon>
        <taxon>Bacillota</taxon>
        <taxon>Clostridia</taxon>
        <taxon>Eubacteriales</taxon>
        <taxon>Desulfitobacteriaceae</taxon>
        <taxon>Desulfosporosinus</taxon>
    </lineage>
</organism>
<dbReference type="OrthoDB" id="9809364at2"/>
<sequence length="156" mass="17573">MKKAMYLILTLTLLAFLGCSSPAKVNPNATGKPKVESAEDVAYKIIELSAYGQWDQLYAYLHPDVQGEYTKEIFITDSKEKGGMFALIKDYKVEAATLLPTWSNTKGDDKEYKNVAEVPFMLDFTNGSLIRTTMHLAKTPDGSWRYFWSPRGKLGM</sequence>
<protein>
    <recommendedName>
        <fullName evidence="4">Lipoprotein</fullName>
    </recommendedName>
</protein>
<accession>A0A2U3LQ12</accession>
<dbReference type="AlphaFoldDB" id="A0A2U3LQ12"/>
<evidence type="ECO:0000313" key="2">
    <source>
        <dbReference type="EMBL" id="SPF54021.1"/>
    </source>
</evidence>
<gene>
    <name evidence="2" type="ORF">SBF1_7260003</name>
</gene>
<feature type="signal peptide" evidence="1">
    <location>
        <begin position="1"/>
        <end position="25"/>
    </location>
</feature>
<evidence type="ECO:0008006" key="4">
    <source>
        <dbReference type="Google" id="ProtNLM"/>
    </source>
</evidence>
<feature type="chain" id="PRO_5015563382" description="Lipoprotein" evidence="1">
    <location>
        <begin position="26"/>
        <end position="156"/>
    </location>
</feature>
<evidence type="ECO:0000256" key="1">
    <source>
        <dbReference type="SAM" id="SignalP"/>
    </source>
</evidence>
<name>A0A2U3LQ12_9FIRM</name>
<proteinExistence type="predicted"/>
<keyword evidence="1" id="KW-0732">Signal</keyword>
<dbReference type="Proteomes" id="UP000238916">
    <property type="component" value="Unassembled WGS sequence"/>
</dbReference>
<dbReference type="PROSITE" id="PS51257">
    <property type="entry name" value="PROKAR_LIPOPROTEIN"/>
    <property type="match status" value="1"/>
</dbReference>